<organism evidence="2 3">
    <name type="scientific">Rhizobium leguminosarum</name>
    <dbReference type="NCBI Taxonomy" id="384"/>
    <lineage>
        <taxon>Bacteria</taxon>
        <taxon>Pseudomonadati</taxon>
        <taxon>Pseudomonadota</taxon>
        <taxon>Alphaproteobacteria</taxon>
        <taxon>Hyphomicrobiales</taxon>
        <taxon>Rhizobiaceae</taxon>
        <taxon>Rhizobium/Agrobacterium group</taxon>
        <taxon>Rhizobium</taxon>
    </lineage>
</organism>
<dbReference type="InterPro" id="IPR047794">
    <property type="entry name" value="C45_proenzyme-like"/>
</dbReference>
<dbReference type="PANTHER" id="PTHR34180:SF1">
    <property type="entry name" value="BETA-ALANYL-DOPAMINE_CARCININE HYDROLASE"/>
    <property type="match status" value="1"/>
</dbReference>
<accession>A0ABD7PFT1</accession>
<dbReference type="EMBL" id="SIPS01000008">
    <property type="protein sequence ID" value="TAW13912.1"/>
    <property type="molecule type" value="Genomic_DNA"/>
</dbReference>
<dbReference type="SUPFAM" id="SSF56235">
    <property type="entry name" value="N-terminal nucleophile aminohydrolases (Ntn hydrolases)"/>
    <property type="match status" value="1"/>
</dbReference>
<evidence type="ECO:0000313" key="3">
    <source>
        <dbReference type="Proteomes" id="UP000292036"/>
    </source>
</evidence>
<dbReference type="InterPro" id="IPR029055">
    <property type="entry name" value="Ntn_hydrolases_N"/>
</dbReference>
<reference evidence="2 3" key="1">
    <citation type="submission" date="2019-02" db="EMBL/GenBank/DDBJ databases">
        <title>The genomic architecture of introgression among sibling species of bacteria.</title>
        <authorList>
            <person name="Cavassim M.I.A."/>
            <person name="Moeskjaer S."/>
            <person name="Moslemi C."/>
            <person name="Fields B."/>
            <person name="Bachmann A."/>
            <person name="Vilhjalmsson B."/>
            <person name="Schierup M.H."/>
            <person name="Young J.P.W."/>
            <person name="Andersen S.U."/>
        </authorList>
    </citation>
    <scope>NUCLEOTIDE SEQUENCE [LARGE SCALE GENOMIC DNA]</scope>
    <source>
        <strain evidence="2 3">SM151B</strain>
    </source>
</reference>
<dbReference type="Gene3D" id="3.60.60.10">
    <property type="entry name" value="Penicillin V Acylase, Chain A"/>
    <property type="match status" value="1"/>
</dbReference>
<dbReference type="AlphaFoldDB" id="A0ABD7PFT1"/>
<protein>
    <recommendedName>
        <fullName evidence="1">Peptidase C45 hydrolase domain-containing protein</fullName>
    </recommendedName>
</protein>
<feature type="domain" description="Peptidase C45 hydrolase" evidence="1">
    <location>
        <begin position="108"/>
        <end position="307"/>
    </location>
</feature>
<dbReference type="Proteomes" id="UP000292036">
    <property type="component" value="Unassembled WGS sequence"/>
</dbReference>
<gene>
    <name evidence="2" type="ORF">ELI19_33470</name>
</gene>
<name>A0ABD7PFT1_RHILE</name>
<dbReference type="Pfam" id="PF03417">
    <property type="entry name" value="AAT"/>
    <property type="match status" value="1"/>
</dbReference>
<proteinExistence type="predicted"/>
<evidence type="ECO:0000259" key="1">
    <source>
        <dbReference type="Pfam" id="PF03417"/>
    </source>
</evidence>
<dbReference type="RefSeq" id="WP_115156634.1">
    <property type="nucleotide sequence ID" value="NZ_CP140864.1"/>
</dbReference>
<evidence type="ECO:0000313" key="2">
    <source>
        <dbReference type="EMBL" id="TAW13912.1"/>
    </source>
</evidence>
<comment type="caution">
    <text evidence="2">The sequence shown here is derived from an EMBL/GenBank/DDBJ whole genome shotgun (WGS) entry which is preliminary data.</text>
</comment>
<dbReference type="InterPro" id="IPR005079">
    <property type="entry name" value="Peptidase_C45_hydrolase"/>
</dbReference>
<dbReference type="PANTHER" id="PTHR34180">
    <property type="entry name" value="PEPTIDASE C45"/>
    <property type="match status" value="1"/>
</dbReference>
<dbReference type="NCBIfam" id="NF040521">
    <property type="entry name" value="C45_proenzyme"/>
    <property type="match status" value="1"/>
</dbReference>
<dbReference type="InterPro" id="IPR047801">
    <property type="entry name" value="Peptidase_C45"/>
</dbReference>
<sequence>MKIQQDAIDLQFEAINEDVPGSKWRRVFHRHWPAYSRWFVRDGIRSRPTYSTSLKALRRYMPKLLPSYEAIVETAGGGDLEGRFLSMWCPPFYVGACSQAILTGAEPSLIRNYDYSPRLLQGTWLASRFNGKRVVAVVDCLWGVLDGINEDGLAVSLAFGGRTAAGEGFGVPIVLRYVLEFASTTAEAVTMLRNIPVHMSYSIALIDRKGNHATVYVNPDRPAEVMEHRVSTNHQPGLEWAWYAETTNSVEREAAVEKLLSAYGGIKEVLSGFQRPPIYQTHYGRRCGTLYTAVYRPFDASVELVWPGSVWRQSCANFQEDVRTIRFNDGEFGGLVPTFRQGGEQLTIV</sequence>